<dbReference type="EMBL" id="CAADRA010005253">
    <property type="protein sequence ID" value="VFT87704.1"/>
    <property type="molecule type" value="Genomic_DNA"/>
</dbReference>
<keyword evidence="5" id="KW-0966">Cell projection</keyword>
<dbReference type="InterPro" id="IPR006802">
    <property type="entry name" value="Radial_spoke"/>
</dbReference>
<reference evidence="7 8" key="1">
    <citation type="submission" date="2019-03" db="EMBL/GenBank/DDBJ databases">
        <authorList>
            <person name="Gaulin E."/>
            <person name="Dumas B."/>
        </authorList>
    </citation>
    <scope>NUCLEOTIDE SEQUENCE [LARGE SCALE GENOMIC DNA]</scope>
    <source>
        <strain evidence="7">CBS 568.67</strain>
    </source>
</reference>
<evidence type="ECO:0000256" key="1">
    <source>
        <dbReference type="ARBA" id="ARBA00004430"/>
    </source>
</evidence>
<gene>
    <name evidence="7" type="primary">Aste57867_10836</name>
    <name evidence="6" type="ORF">As57867_010796</name>
    <name evidence="7" type="ORF">ASTE57867_10836</name>
</gene>
<keyword evidence="4" id="KW-0206">Cytoskeleton</keyword>
<keyword evidence="3" id="KW-0969">Cilium</keyword>
<comment type="subcellular location">
    <subcellularLocation>
        <location evidence="1">Cytoplasm</location>
        <location evidence="1">Cytoskeleton</location>
        <location evidence="1">Cilium axoneme</location>
    </subcellularLocation>
</comment>
<dbReference type="CDD" id="cd22963">
    <property type="entry name" value="DD_CrRSP4-like"/>
    <property type="match status" value="1"/>
</dbReference>
<evidence type="ECO:0000256" key="5">
    <source>
        <dbReference type="ARBA" id="ARBA00023273"/>
    </source>
</evidence>
<dbReference type="GO" id="GO:0035082">
    <property type="term" value="P:axoneme assembly"/>
    <property type="evidence" value="ECO:0007669"/>
    <property type="project" value="TreeGrafter"/>
</dbReference>
<dbReference type="EMBL" id="VJMH01005232">
    <property type="protein sequence ID" value="KAF0698554.1"/>
    <property type="molecule type" value="Genomic_DNA"/>
</dbReference>
<name>A0A485KRX5_9STRA</name>
<dbReference type="Proteomes" id="UP000332933">
    <property type="component" value="Unassembled WGS sequence"/>
</dbReference>
<protein>
    <submittedName>
        <fullName evidence="7">Aste57867_10836 protein</fullName>
    </submittedName>
</protein>
<dbReference type="PANTHER" id="PTHR13159">
    <property type="entry name" value="RADIAL SPOKEHEAD-RELATED"/>
    <property type="match status" value="1"/>
</dbReference>
<dbReference type="PANTHER" id="PTHR13159:SF0">
    <property type="entry name" value="RADIAL SPOKE HEAD 6 HOMOLOG A"/>
    <property type="match status" value="1"/>
</dbReference>
<sequence>MASGNLTLDEAKAYLKEERMGINLYDHLSEVLLKLLVERPIDATTMFEHLSCTVRQERFKRNTDTPNNAEATADAEAKTVQEGWSKSAISLLKIQTEDGEIAQDTPSGVSDLLDEANMFEWAGIGFSKGETFRLSLALQKLASLNGTTKLRFWGKLLGSGMDYYVAEGELPEAYEPEDAAAEEGTNGLNKNTYWVMKDDGAYQWVKLPHVRRDQIIAARALRRFFHGNLDGKVHGHPPFPGTERNFIRAQIARINSATVLCPAGFFTLSEEGELEVPEEAPEPKTAAELGDPANWVHYTKEINEKYGRSTPMPPNTNDDGEEVPWEGEEFADQLRSIAEDKPGSWRVDRLPSTTSAAVGEMAVARSLTWPGAVSIGVGKKFLNVYVGYGVKAKLGIDHQVQLPRKLAVDFGLSTEGDTNLLKFTNLAEQPDVLVDPSPPEAETEE</sequence>
<accession>A0A485KRX5</accession>
<evidence type="ECO:0000256" key="4">
    <source>
        <dbReference type="ARBA" id="ARBA00023212"/>
    </source>
</evidence>
<dbReference type="OrthoDB" id="272202at2759"/>
<proteinExistence type="predicted"/>
<dbReference type="Pfam" id="PF04712">
    <property type="entry name" value="Radial_spoke"/>
    <property type="match status" value="1"/>
</dbReference>
<organism evidence="7 8">
    <name type="scientific">Aphanomyces stellatus</name>
    <dbReference type="NCBI Taxonomy" id="120398"/>
    <lineage>
        <taxon>Eukaryota</taxon>
        <taxon>Sar</taxon>
        <taxon>Stramenopiles</taxon>
        <taxon>Oomycota</taxon>
        <taxon>Saprolegniomycetes</taxon>
        <taxon>Saprolegniales</taxon>
        <taxon>Verrucalvaceae</taxon>
        <taxon>Aphanomyces</taxon>
    </lineage>
</organism>
<evidence type="ECO:0000256" key="3">
    <source>
        <dbReference type="ARBA" id="ARBA00023069"/>
    </source>
</evidence>
<evidence type="ECO:0000313" key="8">
    <source>
        <dbReference type="Proteomes" id="UP000332933"/>
    </source>
</evidence>
<keyword evidence="8" id="KW-1185">Reference proteome</keyword>
<dbReference type="GO" id="GO:0060294">
    <property type="term" value="P:cilium movement involved in cell motility"/>
    <property type="evidence" value="ECO:0007669"/>
    <property type="project" value="InterPro"/>
</dbReference>
<dbReference type="AlphaFoldDB" id="A0A485KRX5"/>
<evidence type="ECO:0000313" key="6">
    <source>
        <dbReference type="EMBL" id="KAF0698554.1"/>
    </source>
</evidence>
<keyword evidence="2" id="KW-0963">Cytoplasm</keyword>
<evidence type="ECO:0000256" key="2">
    <source>
        <dbReference type="ARBA" id="ARBA00022490"/>
    </source>
</evidence>
<reference evidence="6" key="2">
    <citation type="submission" date="2019-06" db="EMBL/GenBank/DDBJ databases">
        <title>Genomics analysis of Aphanomyces spp. identifies a new class of oomycete effector associated with host adaptation.</title>
        <authorList>
            <person name="Gaulin E."/>
        </authorList>
    </citation>
    <scope>NUCLEOTIDE SEQUENCE</scope>
    <source>
        <strain evidence="6">CBS 578.67</strain>
    </source>
</reference>
<dbReference type="GO" id="GO:0001534">
    <property type="term" value="C:radial spoke"/>
    <property type="evidence" value="ECO:0007669"/>
    <property type="project" value="InterPro"/>
</dbReference>
<evidence type="ECO:0000313" key="7">
    <source>
        <dbReference type="EMBL" id="VFT87704.1"/>
    </source>
</evidence>